<sequence length="104" mass="11775">MQMVVSEDVCYHLYDVCAGYKWTTLVAIICMLYADGCLLRRMLSSICCMETNDSCCLIARIFLKEFYLFYATLPAREFSIFLRLQGTAIAIGRRSSALAYSPGL</sequence>
<feature type="transmembrane region" description="Helical" evidence="1">
    <location>
        <begin position="20"/>
        <end position="39"/>
    </location>
</feature>
<name>A0A8T2U9B1_CERRI</name>
<reference evidence="2" key="1">
    <citation type="submission" date="2021-08" db="EMBL/GenBank/DDBJ databases">
        <title>WGS assembly of Ceratopteris richardii.</title>
        <authorList>
            <person name="Marchant D.B."/>
            <person name="Chen G."/>
            <person name="Jenkins J."/>
            <person name="Shu S."/>
            <person name="Leebens-Mack J."/>
            <person name="Grimwood J."/>
            <person name="Schmutz J."/>
            <person name="Soltis P."/>
            <person name="Soltis D."/>
            <person name="Chen Z.-H."/>
        </authorList>
    </citation>
    <scope>NUCLEOTIDE SEQUENCE</scope>
    <source>
        <strain evidence="2">Whitten #5841</strain>
        <tissue evidence="2">Leaf</tissue>
    </source>
</reference>
<comment type="caution">
    <text evidence="2">The sequence shown here is derived from an EMBL/GenBank/DDBJ whole genome shotgun (WGS) entry which is preliminary data.</text>
</comment>
<gene>
    <name evidence="2" type="ORF">KP509_07G023000</name>
</gene>
<keyword evidence="3" id="KW-1185">Reference proteome</keyword>
<evidence type="ECO:0000256" key="1">
    <source>
        <dbReference type="SAM" id="Phobius"/>
    </source>
</evidence>
<accession>A0A8T2U9B1</accession>
<dbReference type="Proteomes" id="UP000825935">
    <property type="component" value="Chromosome 7"/>
</dbReference>
<keyword evidence="1" id="KW-0472">Membrane</keyword>
<evidence type="ECO:0000313" key="2">
    <source>
        <dbReference type="EMBL" id="KAH7432447.1"/>
    </source>
</evidence>
<keyword evidence="1" id="KW-1133">Transmembrane helix</keyword>
<dbReference type="EMBL" id="CM035412">
    <property type="protein sequence ID" value="KAH7432447.1"/>
    <property type="molecule type" value="Genomic_DNA"/>
</dbReference>
<organism evidence="2 3">
    <name type="scientific">Ceratopteris richardii</name>
    <name type="common">Triangle waterfern</name>
    <dbReference type="NCBI Taxonomy" id="49495"/>
    <lineage>
        <taxon>Eukaryota</taxon>
        <taxon>Viridiplantae</taxon>
        <taxon>Streptophyta</taxon>
        <taxon>Embryophyta</taxon>
        <taxon>Tracheophyta</taxon>
        <taxon>Polypodiopsida</taxon>
        <taxon>Polypodiidae</taxon>
        <taxon>Polypodiales</taxon>
        <taxon>Pteridineae</taxon>
        <taxon>Pteridaceae</taxon>
        <taxon>Parkerioideae</taxon>
        <taxon>Ceratopteris</taxon>
    </lineage>
</organism>
<dbReference type="AlphaFoldDB" id="A0A8T2U9B1"/>
<evidence type="ECO:0000313" key="3">
    <source>
        <dbReference type="Proteomes" id="UP000825935"/>
    </source>
</evidence>
<proteinExistence type="predicted"/>
<keyword evidence="1" id="KW-0812">Transmembrane</keyword>
<protein>
    <submittedName>
        <fullName evidence="2">Uncharacterized protein</fullName>
    </submittedName>
</protein>